<dbReference type="EMBL" id="QSKW01000023">
    <property type="protein sequence ID" value="RHE95134.1"/>
    <property type="molecule type" value="Genomic_DNA"/>
</dbReference>
<gene>
    <name evidence="9" type="ORF">DW654_15550</name>
    <name evidence="8" type="ORF">DW707_13175</name>
    <name evidence="7" type="ORF">DW813_07590</name>
    <name evidence="6" type="ORF">DW914_07835</name>
    <name evidence="5" type="ORF">DWY29_08365</name>
    <name evidence="4" type="ORF">DWY96_05810</name>
    <name evidence="3" type="ORF">ERS852444_03108</name>
    <name evidence="2" type="ORF">RIL183_34001</name>
</gene>
<evidence type="ECO:0000313" key="4">
    <source>
        <dbReference type="EMBL" id="RGQ51320.1"/>
    </source>
</evidence>
<evidence type="ECO:0000313" key="3">
    <source>
        <dbReference type="EMBL" id="CUN27945.1"/>
    </source>
</evidence>
<evidence type="ECO:0000313" key="10">
    <source>
        <dbReference type="Proteomes" id="UP000049828"/>
    </source>
</evidence>
<dbReference type="AlphaFoldDB" id="A0A0M6X003"/>
<name>A0A0M6X003_9FIRM</name>
<organism evidence="2 10">
    <name type="scientific">Roseburia inulinivorans</name>
    <dbReference type="NCBI Taxonomy" id="360807"/>
    <lineage>
        <taxon>Bacteria</taxon>
        <taxon>Bacillati</taxon>
        <taxon>Bacillota</taxon>
        <taxon>Clostridia</taxon>
        <taxon>Lachnospirales</taxon>
        <taxon>Lachnospiraceae</taxon>
        <taxon>Roseburia</taxon>
    </lineage>
</organism>
<reference evidence="10" key="2">
    <citation type="submission" date="2015-05" db="EMBL/GenBank/DDBJ databases">
        <authorList>
            <consortium name="Pathogen Informatics"/>
        </authorList>
    </citation>
    <scope>NUCLEOTIDE SEQUENCE [LARGE SCALE GENOMIC DNA]</scope>
    <source>
        <strain evidence="3 11">2789STDY5608887</strain>
        <strain evidence="10">L1-83</strain>
    </source>
</reference>
<evidence type="ECO:0008006" key="18">
    <source>
        <dbReference type="Google" id="ProtNLM"/>
    </source>
</evidence>
<dbReference type="RefSeq" id="WP_055040522.1">
    <property type="nucleotide sequence ID" value="NZ_CABJFX010000011.1"/>
</dbReference>
<dbReference type="EMBL" id="CYXX01000032">
    <property type="protein sequence ID" value="CUN27945.1"/>
    <property type="molecule type" value="Genomic_DNA"/>
</dbReference>
<dbReference type="EMBL" id="QRTF01000009">
    <property type="protein sequence ID" value="RGQ51320.1"/>
    <property type="molecule type" value="Genomic_DNA"/>
</dbReference>
<evidence type="ECO:0000256" key="1">
    <source>
        <dbReference type="SAM" id="Phobius"/>
    </source>
</evidence>
<reference evidence="12 13" key="3">
    <citation type="submission" date="2018-08" db="EMBL/GenBank/DDBJ databases">
        <title>A genome reference for cultivated species of the human gut microbiota.</title>
        <authorList>
            <person name="Zou Y."/>
            <person name="Xue W."/>
            <person name="Luo G."/>
        </authorList>
    </citation>
    <scope>NUCLEOTIDE SEQUENCE [LARGE SCALE GENOMIC DNA]</scope>
    <source>
        <strain evidence="5 16">AF24-4</strain>
        <strain evidence="4 15">AF28-15</strain>
        <strain evidence="9 14">AM23-23AC</strain>
        <strain evidence="8 17">AM27-11</strain>
        <strain evidence="7 12">AM32-8LB</strain>
        <strain evidence="6 13">AM42-1AC</strain>
    </source>
</reference>
<feature type="transmembrane region" description="Helical" evidence="1">
    <location>
        <begin position="220"/>
        <end position="241"/>
    </location>
</feature>
<evidence type="ECO:0000313" key="6">
    <source>
        <dbReference type="EMBL" id="RHA89308.1"/>
    </source>
</evidence>
<proteinExistence type="predicted"/>
<evidence type="ECO:0000313" key="7">
    <source>
        <dbReference type="EMBL" id="RHD03898.1"/>
    </source>
</evidence>
<dbReference type="Proteomes" id="UP000283701">
    <property type="component" value="Unassembled WGS sequence"/>
</dbReference>
<dbReference type="Proteomes" id="UP000286271">
    <property type="component" value="Unassembled WGS sequence"/>
</dbReference>
<sequence length="321" mass="36360">MKQTVKKLLFMLGIMCLTIFGKETSTTVLADNLDEIENYTIYAEPDWEDGSVYLKYDITWKVLDSDTDGPLEWVKIGIPNSNVEEIEGYSSNIENIRYYKNGGSYVRIDFDRKYYEGETVEFSFGIHQHHLYQTIDGMRVYRFTPGWFDEIVVDELNIYWKSDNIKYVLNGYWEQDGYYQFRTSLAEGEKYTVKIEYDADVFQTEDDKKISHPVGTGTKIVMAVMLLVVPGILLLLIIRAYKKGKPVDSYRAESGFGNAFTDIRTSSHYTGGRGSGGCACACACACAGGGRAGCSKKDFYGTKLTTMAIREALKDTAHEEI</sequence>
<dbReference type="STRING" id="360807.ERS852392_02817"/>
<accession>A0A0M6X003</accession>
<evidence type="ECO:0000313" key="2">
    <source>
        <dbReference type="EMBL" id="CRL43250.1"/>
    </source>
</evidence>
<evidence type="ECO:0000313" key="5">
    <source>
        <dbReference type="EMBL" id="RGR68551.1"/>
    </source>
</evidence>
<evidence type="ECO:0000313" key="9">
    <source>
        <dbReference type="EMBL" id="RHF81503.1"/>
    </source>
</evidence>
<evidence type="ECO:0000313" key="15">
    <source>
        <dbReference type="Proteomes" id="UP000283738"/>
    </source>
</evidence>
<keyword evidence="1" id="KW-1133">Transmembrane helix</keyword>
<evidence type="ECO:0000313" key="14">
    <source>
        <dbReference type="Proteomes" id="UP000283701"/>
    </source>
</evidence>
<dbReference type="EMBL" id="QSIQ01000009">
    <property type="protein sequence ID" value="RHD03898.1"/>
    <property type="molecule type" value="Genomic_DNA"/>
</dbReference>
<dbReference type="Proteomes" id="UP000285820">
    <property type="component" value="Unassembled WGS sequence"/>
</dbReference>
<evidence type="ECO:0000313" key="11">
    <source>
        <dbReference type="Proteomes" id="UP000095453"/>
    </source>
</evidence>
<keyword evidence="1" id="KW-0812">Transmembrane</keyword>
<dbReference type="OrthoDB" id="2040589at2"/>
<evidence type="ECO:0000313" key="13">
    <source>
        <dbReference type="Proteomes" id="UP000283492"/>
    </source>
</evidence>
<dbReference type="Proteomes" id="UP000095453">
    <property type="component" value="Unassembled WGS sequence"/>
</dbReference>
<keyword evidence="10" id="KW-1185">Reference proteome</keyword>
<evidence type="ECO:0000313" key="16">
    <source>
        <dbReference type="Proteomes" id="UP000285820"/>
    </source>
</evidence>
<dbReference type="EMBL" id="QRUN01000009">
    <property type="protein sequence ID" value="RGR68551.1"/>
    <property type="molecule type" value="Genomic_DNA"/>
</dbReference>
<protein>
    <recommendedName>
        <fullName evidence="18">DUF2207 domain-containing protein</fullName>
    </recommendedName>
</protein>
<dbReference type="Proteomes" id="UP000266391">
    <property type="component" value="Unassembled WGS sequence"/>
</dbReference>
<dbReference type="Proteomes" id="UP000283738">
    <property type="component" value="Unassembled WGS sequence"/>
</dbReference>
<dbReference type="Proteomes" id="UP000283492">
    <property type="component" value="Unassembled WGS sequence"/>
</dbReference>
<evidence type="ECO:0000313" key="8">
    <source>
        <dbReference type="EMBL" id="RHE95134.1"/>
    </source>
</evidence>
<reference evidence="2" key="1">
    <citation type="submission" date="2015-05" db="EMBL/GenBank/DDBJ databases">
        <authorList>
            <person name="Wang D.B."/>
            <person name="Wang M."/>
        </authorList>
    </citation>
    <scope>NUCLEOTIDE SEQUENCE [LARGE SCALE GENOMIC DNA]</scope>
    <source>
        <strain evidence="2">L1-83</strain>
    </source>
</reference>
<dbReference type="EMBL" id="QSFX01000011">
    <property type="protein sequence ID" value="RHA89308.1"/>
    <property type="molecule type" value="Genomic_DNA"/>
</dbReference>
<dbReference type="Proteomes" id="UP000049828">
    <property type="component" value="Unassembled WGS sequence"/>
</dbReference>
<dbReference type="EMBL" id="QRHP01000026">
    <property type="protein sequence ID" value="RHF81503.1"/>
    <property type="molecule type" value="Genomic_DNA"/>
</dbReference>
<evidence type="ECO:0000313" key="12">
    <source>
        <dbReference type="Proteomes" id="UP000266391"/>
    </source>
</evidence>
<keyword evidence="1" id="KW-0472">Membrane</keyword>
<dbReference type="EMBL" id="CVRS01000122">
    <property type="protein sequence ID" value="CRL43250.1"/>
    <property type="molecule type" value="Genomic_DNA"/>
</dbReference>
<evidence type="ECO:0000313" key="17">
    <source>
        <dbReference type="Proteomes" id="UP000286271"/>
    </source>
</evidence>